<dbReference type="Gene3D" id="3.40.50.12780">
    <property type="entry name" value="N-terminal domain of ligase-like"/>
    <property type="match status" value="1"/>
</dbReference>
<comment type="similarity">
    <text evidence="1">Belongs to the ATP-dependent AMP-binding enzyme family.</text>
</comment>
<feature type="compositionally biased region" description="Polar residues" evidence="3">
    <location>
        <begin position="168"/>
        <end position="179"/>
    </location>
</feature>
<dbReference type="InterPro" id="IPR045851">
    <property type="entry name" value="AMP-bd_C_sf"/>
</dbReference>
<keyword evidence="2 6" id="KW-0436">Ligase</keyword>
<name>A0ABU1Z354_9MICC</name>
<evidence type="ECO:0000256" key="3">
    <source>
        <dbReference type="SAM" id="MobiDB-lite"/>
    </source>
</evidence>
<evidence type="ECO:0000256" key="1">
    <source>
        <dbReference type="ARBA" id="ARBA00006432"/>
    </source>
</evidence>
<dbReference type="SUPFAM" id="SSF56801">
    <property type="entry name" value="Acetyl-CoA synthetase-like"/>
    <property type="match status" value="1"/>
</dbReference>
<feature type="domain" description="AMP-dependent synthetase/ligase" evidence="4">
    <location>
        <begin position="182"/>
        <end position="259"/>
    </location>
</feature>
<gene>
    <name evidence="6" type="ORF">J2S67_001454</name>
</gene>
<feature type="domain" description="AMP-binding enzyme C-terminal" evidence="5">
    <location>
        <begin position="344"/>
        <end position="411"/>
    </location>
</feature>
<dbReference type="Pfam" id="PF13193">
    <property type="entry name" value="AMP-binding_C"/>
    <property type="match status" value="1"/>
</dbReference>
<dbReference type="InterPro" id="IPR020845">
    <property type="entry name" value="AMP-binding_CS"/>
</dbReference>
<evidence type="ECO:0000256" key="2">
    <source>
        <dbReference type="ARBA" id="ARBA00022598"/>
    </source>
</evidence>
<feature type="region of interest" description="Disordered" evidence="3">
    <location>
        <begin position="154"/>
        <end position="179"/>
    </location>
</feature>
<proteinExistence type="inferred from homology"/>
<dbReference type="Proteomes" id="UP001180715">
    <property type="component" value="Unassembled WGS sequence"/>
</dbReference>
<dbReference type="EMBL" id="JAVDXX010000001">
    <property type="protein sequence ID" value="MDR7294186.1"/>
    <property type="molecule type" value="Genomic_DNA"/>
</dbReference>
<dbReference type="Pfam" id="PF00501">
    <property type="entry name" value="AMP-binding"/>
    <property type="match status" value="2"/>
</dbReference>
<feature type="domain" description="AMP-dependent synthetase/ligase" evidence="4">
    <location>
        <begin position="59"/>
        <end position="156"/>
    </location>
</feature>
<dbReference type="InterPro" id="IPR000873">
    <property type="entry name" value="AMP-dep_synth/lig_dom"/>
</dbReference>
<dbReference type="InterPro" id="IPR025110">
    <property type="entry name" value="AMP-bd_C"/>
</dbReference>
<dbReference type="PANTHER" id="PTHR43201:SF5">
    <property type="entry name" value="MEDIUM-CHAIN ACYL-COA LIGASE ACSF2, MITOCHONDRIAL"/>
    <property type="match status" value="1"/>
</dbReference>
<evidence type="ECO:0000313" key="6">
    <source>
        <dbReference type="EMBL" id="MDR7294186.1"/>
    </source>
</evidence>
<accession>A0ABU1Z354</accession>
<dbReference type="EC" id="6.2.1.26" evidence="6"/>
<dbReference type="InterPro" id="IPR042099">
    <property type="entry name" value="ANL_N_sf"/>
</dbReference>
<evidence type="ECO:0000259" key="4">
    <source>
        <dbReference type="Pfam" id="PF00501"/>
    </source>
</evidence>
<dbReference type="PANTHER" id="PTHR43201">
    <property type="entry name" value="ACYL-COA SYNTHETASE"/>
    <property type="match status" value="1"/>
</dbReference>
<dbReference type="RefSeq" id="WP_310247665.1">
    <property type="nucleotide sequence ID" value="NZ_JAVDXX010000001.1"/>
</dbReference>
<comment type="caution">
    <text evidence="6">The sequence shown here is derived from an EMBL/GenBank/DDBJ whole genome shotgun (WGS) entry which is preliminary data.</text>
</comment>
<dbReference type="GO" id="GO:0008756">
    <property type="term" value="F:o-succinylbenzoate-CoA ligase activity"/>
    <property type="evidence" value="ECO:0007669"/>
    <property type="project" value="UniProtKB-EC"/>
</dbReference>
<protein>
    <submittedName>
        <fullName evidence="6">O-succinylbenzoic acid--CoA ligase</fullName>
        <ecNumber evidence="6">6.2.1.26</ecNumber>
    </submittedName>
</protein>
<evidence type="ECO:0000313" key="7">
    <source>
        <dbReference type="Proteomes" id="UP001180715"/>
    </source>
</evidence>
<evidence type="ECO:0000259" key="5">
    <source>
        <dbReference type="Pfam" id="PF13193"/>
    </source>
</evidence>
<organism evidence="6 7">
    <name type="scientific">Pseudoglutamicibacter albus</name>
    <dbReference type="NCBI Taxonomy" id="98671"/>
    <lineage>
        <taxon>Bacteria</taxon>
        <taxon>Bacillati</taxon>
        <taxon>Actinomycetota</taxon>
        <taxon>Actinomycetes</taxon>
        <taxon>Micrococcales</taxon>
        <taxon>Micrococcaceae</taxon>
        <taxon>Pseudoglutamicibacter</taxon>
    </lineage>
</organism>
<dbReference type="PROSITE" id="PS00455">
    <property type="entry name" value="AMP_BINDING"/>
    <property type="match status" value="1"/>
</dbReference>
<sequence length="425" mass="44025">MSVLPDDAGHAFADAVADVRARLAAALDGTGPAVEIVEAPAGSITGTAGTSTEAGIPFVVEHPEDAPEGTAAVIRTSGSTGMPKRTALGAEALKASAAATSQRIGSGHWLLALPLHYVAGLAVVSRAVLAGTTLVTMDLRSRFTVEAFTEATERLAQTARSQPAHPQATGSADANASSSHPLLTSLVPTQLTRLLESPQGVEALKRYTAVLVGGGATPPATLQRARELGVPVVLTYGSAETCGGCVYDGKPLPGVSISIDSAGRVSLGGPQVAAGYIGDPERTEQHFATYSLDARLMQTRPMRWYVTDDLGTLLPDGTLQIRGRVDDVINTGGVKVSAARILAAIESVPSVREAIVVPVPHPEWGQTVGLIYSGDSTEEEIATVVRRQVSAVAVPRVVIQTDAVPRLSNHKPDRQTAVSRLSALV</sequence>
<dbReference type="Gene3D" id="3.30.300.30">
    <property type="match status" value="1"/>
</dbReference>
<keyword evidence="7" id="KW-1185">Reference proteome</keyword>
<reference evidence="6" key="1">
    <citation type="submission" date="2023-07" db="EMBL/GenBank/DDBJ databases">
        <title>Sequencing the genomes of 1000 actinobacteria strains.</title>
        <authorList>
            <person name="Klenk H.-P."/>
        </authorList>
    </citation>
    <scope>NUCLEOTIDE SEQUENCE</scope>
    <source>
        <strain evidence="6">DSM 13068</strain>
    </source>
</reference>